<evidence type="ECO:0000256" key="1">
    <source>
        <dbReference type="ARBA" id="ARBA00022723"/>
    </source>
</evidence>
<dbReference type="Pfam" id="PF00622">
    <property type="entry name" value="SPRY"/>
    <property type="match status" value="1"/>
</dbReference>
<dbReference type="InterPro" id="IPR013320">
    <property type="entry name" value="ConA-like_dom_sf"/>
</dbReference>
<dbReference type="SUPFAM" id="SSF57850">
    <property type="entry name" value="RING/U-box"/>
    <property type="match status" value="1"/>
</dbReference>
<evidence type="ECO:0000313" key="9">
    <source>
        <dbReference type="Proteomes" id="UP000694620"/>
    </source>
</evidence>
<keyword evidence="5" id="KW-0175">Coiled coil</keyword>
<evidence type="ECO:0000259" key="7">
    <source>
        <dbReference type="PROSITE" id="PS50188"/>
    </source>
</evidence>
<dbReference type="PROSITE" id="PS50089">
    <property type="entry name" value="ZF_RING_2"/>
    <property type="match status" value="1"/>
</dbReference>
<evidence type="ECO:0000256" key="3">
    <source>
        <dbReference type="ARBA" id="ARBA00022833"/>
    </source>
</evidence>
<dbReference type="Pfam" id="PF15227">
    <property type="entry name" value="zf-C3HC4_4"/>
    <property type="match status" value="1"/>
</dbReference>
<sequence length="535" mass="60323">MAMELNKPASLTEELECPVCLDFFRDPVMLECGHNICRPCILKYMNSQRAVQCPECRAAVNGPGSLVANRALRNLADKARAMQLSDVVPQGASKSYSEVPATAPPMQTEPLCARHGQMLQLYSDAEQRPVCGVCVQEARALGLGYSYRPIAEVVAACKAEVNGALQFLVKDNQALHHLETSQVKEIAKVQDDTNQLMLEIAARFSELQEFLRRREEELKRELKLSEKNVLEQMERNLEAIQRAENDGSQRIAALQSIQESGDPVSLLKWWTNTGYPLIENMKQPSSPPAETDDWEIVSTSGYKSQVKDLGLHPGSVSLGPIETHLQFFVWKEMLKVIKTVPQRLTLEDCSGNWLKISRDGCSVRQYDQRLPNQENQTQCSTSPPFCEAAFDVNLHATSSDKFSSGKHYWEVEVGGKSDWALGVKLEKVTEKNSKWYKKLFNLISPYYYVLLAFTKDKNYHIKVMSTDIPVVPAGRPRKVGVHLDCDKATITFYNADDMSLIYTYDIGYIQSALAYFNPGPYCHGRNTEPLKVCWY</sequence>
<dbReference type="InterPro" id="IPR013083">
    <property type="entry name" value="Znf_RING/FYVE/PHD"/>
</dbReference>
<evidence type="ECO:0000313" key="8">
    <source>
        <dbReference type="Ensembl" id="ENSECRP00000006049.1"/>
    </source>
</evidence>
<proteinExistence type="predicted"/>
<evidence type="ECO:0000256" key="5">
    <source>
        <dbReference type="SAM" id="Coils"/>
    </source>
</evidence>
<evidence type="ECO:0000256" key="2">
    <source>
        <dbReference type="ARBA" id="ARBA00022771"/>
    </source>
</evidence>
<keyword evidence="1" id="KW-0479">Metal-binding</keyword>
<evidence type="ECO:0000256" key="4">
    <source>
        <dbReference type="PROSITE-ProRule" id="PRU00175"/>
    </source>
</evidence>
<dbReference type="PANTHER" id="PTHR24103">
    <property type="entry name" value="E3 UBIQUITIN-PROTEIN LIGASE TRIM"/>
    <property type="match status" value="1"/>
</dbReference>
<dbReference type="AlphaFoldDB" id="A0A8C4RRX6"/>
<feature type="domain" description="RING-type" evidence="6">
    <location>
        <begin position="17"/>
        <end position="57"/>
    </location>
</feature>
<dbReference type="Gene3D" id="2.60.120.920">
    <property type="match status" value="1"/>
</dbReference>
<dbReference type="InterPro" id="IPR001841">
    <property type="entry name" value="Znf_RING"/>
</dbReference>
<reference evidence="8" key="3">
    <citation type="submission" date="2025-09" db="UniProtKB">
        <authorList>
            <consortium name="Ensembl"/>
        </authorList>
    </citation>
    <scope>IDENTIFICATION</scope>
</reference>
<dbReference type="Gene3D" id="3.30.160.60">
    <property type="entry name" value="Classic Zinc Finger"/>
    <property type="match status" value="1"/>
</dbReference>
<keyword evidence="9" id="KW-1185">Reference proteome</keyword>
<dbReference type="InterPro" id="IPR003879">
    <property type="entry name" value="Butyrophylin_SPRY"/>
</dbReference>
<dbReference type="InterPro" id="IPR050143">
    <property type="entry name" value="TRIM/RBCC"/>
</dbReference>
<dbReference type="PRINTS" id="PR01407">
    <property type="entry name" value="BUTYPHLNCDUF"/>
</dbReference>
<dbReference type="Proteomes" id="UP000694620">
    <property type="component" value="Chromosome 1"/>
</dbReference>
<dbReference type="Gene3D" id="3.30.40.10">
    <property type="entry name" value="Zinc/RING finger domain, C3HC4 (zinc finger)"/>
    <property type="match status" value="1"/>
</dbReference>
<feature type="coiled-coil region" evidence="5">
    <location>
        <begin position="201"/>
        <end position="250"/>
    </location>
</feature>
<dbReference type="Ensembl" id="ENSECRT00000006148.1">
    <property type="protein sequence ID" value="ENSECRP00000006049.1"/>
    <property type="gene ID" value="ENSECRG00000004039.1"/>
</dbReference>
<feature type="domain" description="B30.2/SPRY" evidence="7">
    <location>
        <begin position="322"/>
        <end position="535"/>
    </location>
</feature>
<name>A0A8C4RRX6_ERPCA</name>
<dbReference type="SUPFAM" id="SSF57845">
    <property type="entry name" value="B-box zinc-binding domain"/>
    <property type="match status" value="1"/>
</dbReference>
<dbReference type="PROSITE" id="PS50188">
    <property type="entry name" value="B302_SPRY"/>
    <property type="match status" value="1"/>
</dbReference>
<dbReference type="InterPro" id="IPR017907">
    <property type="entry name" value="Znf_RING_CS"/>
</dbReference>
<gene>
    <name evidence="8" type="primary">LOC114651104</name>
</gene>
<reference evidence="8" key="1">
    <citation type="submission" date="2021-06" db="EMBL/GenBank/DDBJ databases">
        <authorList>
            <consortium name="Wellcome Sanger Institute Data Sharing"/>
        </authorList>
    </citation>
    <scope>NUCLEOTIDE SEQUENCE [LARGE SCALE GENOMIC DNA]</scope>
</reference>
<evidence type="ECO:0000259" key="6">
    <source>
        <dbReference type="PROSITE" id="PS50089"/>
    </source>
</evidence>
<reference evidence="8" key="2">
    <citation type="submission" date="2025-08" db="UniProtKB">
        <authorList>
            <consortium name="Ensembl"/>
        </authorList>
    </citation>
    <scope>IDENTIFICATION</scope>
</reference>
<dbReference type="GeneTree" id="ENSGT00940000164374"/>
<dbReference type="InterPro" id="IPR001870">
    <property type="entry name" value="B30.2/SPRY"/>
</dbReference>
<dbReference type="InterPro" id="IPR043136">
    <property type="entry name" value="B30.2/SPRY_sf"/>
</dbReference>
<keyword evidence="2 4" id="KW-0863">Zinc-finger</keyword>
<dbReference type="GO" id="GO:0008270">
    <property type="term" value="F:zinc ion binding"/>
    <property type="evidence" value="ECO:0007669"/>
    <property type="project" value="UniProtKB-KW"/>
</dbReference>
<keyword evidence="3" id="KW-0862">Zinc</keyword>
<dbReference type="PROSITE" id="PS00518">
    <property type="entry name" value="ZF_RING_1"/>
    <property type="match status" value="1"/>
</dbReference>
<accession>A0A8C4RRX6</accession>
<organism evidence="8 9">
    <name type="scientific">Erpetoichthys calabaricus</name>
    <name type="common">Rope fish</name>
    <name type="synonym">Calamoichthys calabaricus</name>
    <dbReference type="NCBI Taxonomy" id="27687"/>
    <lineage>
        <taxon>Eukaryota</taxon>
        <taxon>Metazoa</taxon>
        <taxon>Chordata</taxon>
        <taxon>Craniata</taxon>
        <taxon>Vertebrata</taxon>
        <taxon>Euteleostomi</taxon>
        <taxon>Actinopterygii</taxon>
        <taxon>Polypteriformes</taxon>
        <taxon>Polypteridae</taxon>
        <taxon>Erpetoichthys</taxon>
    </lineage>
</organism>
<protein>
    <submittedName>
        <fullName evidence="8">Nuclear factor 7, brain-like</fullName>
    </submittedName>
</protein>
<dbReference type="InterPro" id="IPR003877">
    <property type="entry name" value="SPRY_dom"/>
</dbReference>
<dbReference type="SMART" id="SM00184">
    <property type="entry name" value="RING"/>
    <property type="match status" value="1"/>
</dbReference>
<dbReference type="SUPFAM" id="SSF49899">
    <property type="entry name" value="Concanavalin A-like lectins/glucanases"/>
    <property type="match status" value="1"/>
</dbReference>